<evidence type="ECO:0000256" key="6">
    <source>
        <dbReference type="ARBA" id="ARBA00023242"/>
    </source>
</evidence>
<evidence type="ECO:0000256" key="8">
    <source>
        <dbReference type="SAM" id="MobiDB-lite"/>
    </source>
</evidence>
<evidence type="ECO:0000256" key="2">
    <source>
        <dbReference type="ARBA" id="ARBA00022723"/>
    </source>
</evidence>
<protein>
    <recommendedName>
        <fullName evidence="9">C2H2-type domain-containing protein</fullName>
    </recommendedName>
</protein>
<keyword evidence="4 7" id="KW-0863">Zinc-finger</keyword>
<dbReference type="PANTHER" id="PTHR16515:SF49">
    <property type="entry name" value="GASTRULA ZINC FINGER PROTEIN XLCGF49.1-LIKE-RELATED"/>
    <property type="match status" value="1"/>
</dbReference>
<accession>A0A507FDX8</accession>
<comment type="subcellular location">
    <subcellularLocation>
        <location evidence="1">Nucleus</location>
    </subcellularLocation>
</comment>
<evidence type="ECO:0000256" key="5">
    <source>
        <dbReference type="ARBA" id="ARBA00022833"/>
    </source>
</evidence>
<dbReference type="AlphaFoldDB" id="A0A507FDX8"/>
<name>A0A507FDX8_9FUNG</name>
<dbReference type="InterPro" id="IPR013087">
    <property type="entry name" value="Znf_C2H2_type"/>
</dbReference>
<dbReference type="Gene3D" id="3.30.160.60">
    <property type="entry name" value="Classic Zinc Finger"/>
    <property type="match status" value="1"/>
</dbReference>
<feature type="domain" description="C2H2-type" evidence="9">
    <location>
        <begin position="301"/>
        <end position="328"/>
    </location>
</feature>
<sequence>MDGHSSLGFNPYSAASEADDELTLWHQLFDQQTLQDPGSSSSSSSNMNHLGTASNNLAPQPLSSLPYKSAQDELWQMSESTNRRSNDEALERIRANSSNSYVRQQSLSAFSAWKSSSQFSDLFPNPVSTVPPMMTQSVQLLEALNVDFMNHPSLMSFDSMATDVNFPQLTPFPSTTSTAHNLSSQPIPLTTSTLTHSPRTFLKPSEIFHSTSQTNTTNIPLISSTNIPPHHQQDSKTTLKPSVSSESILHTHQSMHPKRPPVVKSRSAPSTPSPRMMANAHHLVKSHNPIQIVHRTNDGMFECKVCQKQCIRKQDLIRHEVTHSKAKQFVCPTNCGSAFGRSDALGRHLKTCRGSVGNLQGSNPTA</sequence>
<dbReference type="InterPro" id="IPR036236">
    <property type="entry name" value="Znf_C2H2_sf"/>
</dbReference>
<organism evidence="10 11">
    <name type="scientific">Chytriomyces confervae</name>
    <dbReference type="NCBI Taxonomy" id="246404"/>
    <lineage>
        <taxon>Eukaryota</taxon>
        <taxon>Fungi</taxon>
        <taxon>Fungi incertae sedis</taxon>
        <taxon>Chytridiomycota</taxon>
        <taxon>Chytridiomycota incertae sedis</taxon>
        <taxon>Chytridiomycetes</taxon>
        <taxon>Chytridiales</taxon>
        <taxon>Chytriomycetaceae</taxon>
        <taxon>Chytriomyces</taxon>
    </lineage>
</organism>
<feature type="domain" description="C2H2-type" evidence="9">
    <location>
        <begin position="329"/>
        <end position="357"/>
    </location>
</feature>
<evidence type="ECO:0000259" key="9">
    <source>
        <dbReference type="PROSITE" id="PS50157"/>
    </source>
</evidence>
<feature type="region of interest" description="Disordered" evidence="8">
    <location>
        <begin position="212"/>
        <end position="276"/>
    </location>
</feature>
<dbReference type="SUPFAM" id="SSF57667">
    <property type="entry name" value="beta-beta-alpha zinc fingers"/>
    <property type="match status" value="1"/>
</dbReference>
<dbReference type="PROSITE" id="PS50157">
    <property type="entry name" value="ZINC_FINGER_C2H2_2"/>
    <property type="match status" value="2"/>
</dbReference>
<dbReference type="GO" id="GO:0008270">
    <property type="term" value="F:zinc ion binding"/>
    <property type="evidence" value="ECO:0007669"/>
    <property type="project" value="UniProtKB-KW"/>
</dbReference>
<evidence type="ECO:0000256" key="7">
    <source>
        <dbReference type="PROSITE-ProRule" id="PRU00042"/>
    </source>
</evidence>
<keyword evidence="3" id="KW-0677">Repeat</keyword>
<evidence type="ECO:0000313" key="11">
    <source>
        <dbReference type="Proteomes" id="UP000320333"/>
    </source>
</evidence>
<gene>
    <name evidence="10" type="ORF">CcCBS67573_g04296</name>
</gene>
<dbReference type="Pfam" id="PF00096">
    <property type="entry name" value="zf-C2H2"/>
    <property type="match status" value="1"/>
</dbReference>
<comment type="caution">
    <text evidence="10">The sequence shown here is derived from an EMBL/GenBank/DDBJ whole genome shotgun (WGS) entry which is preliminary data.</text>
</comment>
<dbReference type="PROSITE" id="PS00028">
    <property type="entry name" value="ZINC_FINGER_C2H2_1"/>
    <property type="match status" value="1"/>
</dbReference>
<dbReference type="Proteomes" id="UP000320333">
    <property type="component" value="Unassembled WGS sequence"/>
</dbReference>
<keyword evidence="6" id="KW-0539">Nucleus</keyword>
<feature type="compositionally biased region" description="Polar residues" evidence="8">
    <location>
        <begin position="46"/>
        <end position="63"/>
    </location>
</feature>
<dbReference type="STRING" id="246404.A0A507FDX8"/>
<evidence type="ECO:0000256" key="4">
    <source>
        <dbReference type="ARBA" id="ARBA00022771"/>
    </source>
</evidence>
<proteinExistence type="predicted"/>
<evidence type="ECO:0000256" key="3">
    <source>
        <dbReference type="ARBA" id="ARBA00022737"/>
    </source>
</evidence>
<feature type="compositionally biased region" description="Polar residues" evidence="8">
    <location>
        <begin position="235"/>
        <end position="252"/>
    </location>
</feature>
<dbReference type="PANTHER" id="PTHR16515">
    <property type="entry name" value="PR DOMAIN ZINC FINGER PROTEIN"/>
    <property type="match status" value="1"/>
</dbReference>
<dbReference type="OrthoDB" id="8922241at2759"/>
<dbReference type="GO" id="GO:0010468">
    <property type="term" value="P:regulation of gene expression"/>
    <property type="evidence" value="ECO:0007669"/>
    <property type="project" value="TreeGrafter"/>
</dbReference>
<dbReference type="InterPro" id="IPR050331">
    <property type="entry name" value="Zinc_finger"/>
</dbReference>
<evidence type="ECO:0000256" key="1">
    <source>
        <dbReference type="ARBA" id="ARBA00004123"/>
    </source>
</evidence>
<feature type="region of interest" description="Disordered" evidence="8">
    <location>
        <begin position="33"/>
        <end position="63"/>
    </location>
</feature>
<dbReference type="EMBL" id="QEAP01000126">
    <property type="protein sequence ID" value="TPX74434.1"/>
    <property type="molecule type" value="Genomic_DNA"/>
</dbReference>
<feature type="compositionally biased region" description="Polar residues" evidence="8">
    <location>
        <begin position="212"/>
        <end position="227"/>
    </location>
</feature>
<evidence type="ECO:0000313" key="10">
    <source>
        <dbReference type="EMBL" id="TPX74434.1"/>
    </source>
</evidence>
<dbReference type="GO" id="GO:0005634">
    <property type="term" value="C:nucleus"/>
    <property type="evidence" value="ECO:0007669"/>
    <property type="project" value="UniProtKB-SubCell"/>
</dbReference>
<keyword evidence="5" id="KW-0862">Zinc</keyword>
<keyword evidence="11" id="KW-1185">Reference proteome</keyword>
<reference evidence="10 11" key="1">
    <citation type="journal article" date="2019" name="Sci. Rep.">
        <title>Comparative genomics of chytrid fungi reveal insights into the obligate biotrophic and pathogenic lifestyle of Synchytrium endobioticum.</title>
        <authorList>
            <person name="van de Vossenberg B.T.L.H."/>
            <person name="Warris S."/>
            <person name="Nguyen H.D.T."/>
            <person name="van Gent-Pelzer M.P.E."/>
            <person name="Joly D.L."/>
            <person name="van de Geest H.C."/>
            <person name="Bonants P.J.M."/>
            <person name="Smith D.S."/>
            <person name="Levesque C.A."/>
            <person name="van der Lee T.A.J."/>
        </authorList>
    </citation>
    <scope>NUCLEOTIDE SEQUENCE [LARGE SCALE GENOMIC DNA]</scope>
    <source>
        <strain evidence="10 11">CBS 675.73</strain>
    </source>
</reference>
<keyword evidence="2" id="KW-0479">Metal-binding</keyword>